<proteinExistence type="predicted"/>
<feature type="chain" id="PRO_5047359795" evidence="1">
    <location>
        <begin position="16"/>
        <end position="365"/>
    </location>
</feature>
<name>A0ABP0FIX2_CLALP</name>
<organism evidence="2 3">
    <name type="scientific">Clavelina lepadiformis</name>
    <name type="common">Light-bulb sea squirt</name>
    <name type="synonym">Ascidia lepadiformis</name>
    <dbReference type="NCBI Taxonomy" id="159417"/>
    <lineage>
        <taxon>Eukaryota</taxon>
        <taxon>Metazoa</taxon>
        <taxon>Chordata</taxon>
        <taxon>Tunicata</taxon>
        <taxon>Ascidiacea</taxon>
        <taxon>Aplousobranchia</taxon>
        <taxon>Clavelinidae</taxon>
        <taxon>Clavelina</taxon>
    </lineage>
</organism>
<sequence>MKLFIAAILLAACDAQTTEGSGFEPTPTPNGEVEDASQIEERFKMVKNASDCFDTCQSSDACMTEKELQDENNKDLPSRCKECIYWMCGDVLEGNRERLPECAGRARSFCLGCPPMTWQLRRIMGRCKMCIYQCKARKRRVSRFGSRSFCMRRCETPTRCPGKEEMTQQMTKMDGDCKDCVIEQCGRYDQSNKTDVAGCTMQAQSDCDVCPPMKVEERIRTMSCRRCVISCMSFPQPTARPPSAPRRSCRDICTSPVSRRRCPTRDQVIFTIRNRTSAECQVCVNETCESLSGDEMADCIYEARANCSVCPLSYQSMMQRRDCASCIRRCNSGLRVQSVTRPTFHPVYFRPFRYSSRSLFQRYYW</sequence>
<keyword evidence="1" id="KW-0732">Signal</keyword>
<evidence type="ECO:0000313" key="3">
    <source>
        <dbReference type="Proteomes" id="UP001642483"/>
    </source>
</evidence>
<dbReference type="Proteomes" id="UP001642483">
    <property type="component" value="Unassembled WGS sequence"/>
</dbReference>
<comment type="caution">
    <text evidence="2">The sequence shown here is derived from an EMBL/GenBank/DDBJ whole genome shotgun (WGS) entry which is preliminary data.</text>
</comment>
<reference evidence="2 3" key="1">
    <citation type="submission" date="2024-02" db="EMBL/GenBank/DDBJ databases">
        <authorList>
            <person name="Daric V."/>
            <person name="Darras S."/>
        </authorList>
    </citation>
    <scope>NUCLEOTIDE SEQUENCE [LARGE SCALE GENOMIC DNA]</scope>
</reference>
<evidence type="ECO:0000256" key="1">
    <source>
        <dbReference type="SAM" id="SignalP"/>
    </source>
</evidence>
<evidence type="ECO:0000313" key="2">
    <source>
        <dbReference type="EMBL" id="CAK8679630.1"/>
    </source>
</evidence>
<dbReference type="EMBL" id="CAWYQH010000068">
    <property type="protein sequence ID" value="CAK8679630.1"/>
    <property type="molecule type" value="Genomic_DNA"/>
</dbReference>
<gene>
    <name evidence="2" type="ORF">CVLEPA_LOCUS9891</name>
</gene>
<accession>A0ABP0FIX2</accession>
<keyword evidence="3" id="KW-1185">Reference proteome</keyword>
<feature type="signal peptide" evidence="1">
    <location>
        <begin position="1"/>
        <end position="15"/>
    </location>
</feature>
<protein>
    <submittedName>
        <fullName evidence="2">Uncharacterized protein</fullName>
    </submittedName>
</protein>